<dbReference type="SUPFAM" id="SSF51735">
    <property type="entry name" value="NAD(P)-binding Rossmann-fold domains"/>
    <property type="match status" value="1"/>
</dbReference>
<dbReference type="GO" id="GO:0051287">
    <property type="term" value="F:NAD binding"/>
    <property type="evidence" value="ECO:0007669"/>
    <property type="project" value="InterPro"/>
</dbReference>
<dbReference type="InterPro" id="IPR006139">
    <property type="entry name" value="D-isomer_2_OHA_DH_cat_dom"/>
</dbReference>
<comment type="caution">
    <text evidence="7">The sequence shown here is derived from an EMBL/GenBank/DDBJ whole genome shotgun (WGS) entry which is preliminary data.</text>
</comment>
<dbReference type="Pfam" id="PF02826">
    <property type="entry name" value="2-Hacid_dh_C"/>
    <property type="match status" value="1"/>
</dbReference>
<dbReference type="InterPro" id="IPR050418">
    <property type="entry name" value="D-iso_2-hydroxyacid_DH_PdxB"/>
</dbReference>
<evidence type="ECO:0000256" key="4">
    <source>
        <dbReference type="RuleBase" id="RU003719"/>
    </source>
</evidence>
<dbReference type="AlphaFoldDB" id="A0A9D1LVR9"/>
<dbReference type="PROSITE" id="PS00670">
    <property type="entry name" value="D_2_HYDROXYACID_DH_2"/>
    <property type="match status" value="1"/>
</dbReference>
<reference evidence="7" key="2">
    <citation type="journal article" date="2021" name="PeerJ">
        <title>Extensive microbial diversity within the chicken gut microbiome revealed by metagenomics and culture.</title>
        <authorList>
            <person name="Gilroy R."/>
            <person name="Ravi A."/>
            <person name="Getino M."/>
            <person name="Pursley I."/>
            <person name="Horton D.L."/>
            <person name="Alikhan N.F."/>
            <person name="Baker D."/>
            <person name="Gharbi K."/>
            <person name="Hall N."/>
            <person name="Watson M."/>
            <person name="Adriaenssens E.M."/>
            <person name="Foster-Nyarko E."/>
            <person name="Jarju S."/>
            <person name="Secka A."/>
            <person name="Antonio M."/>
            <person name="Oren A."/>
            <person name="Chaudhuri R.R."/>
            <person name="La Ragione R."/>
            <person name="Hildebrand F."/>
            <person name="Pallen M.J."/>
        </authorList>
    </citation>
    <scope>NUCLEOTIDE SEQUENCE</scope>
    <source>
        <strain evidence="7">ChiSjej4B22-9803</strain>
    </source>
</reference>
<organism evidence="7 8">
    <name type="scientific">Candidatus Avimonoglobus intestinipullorum</name>
    <dbReference type="NCBI Taxonomy" id="2840699"/>
    <lineage>
        <taxon>Bacteria</taxon>
        <taxon>Bacillati</taxon>
        <taxon>Bacillota</taxon>
        <taxon>Clostridia</taxon>
        <taxon>Eubacteriales</taxon>
        <taxon>Candidatus Avimonoglobus</taxon>
    </lineage>
</organism>
<feature type="domain" description="D-isomer specific 2-hydroxyacid dehydrogenase NAD-binding" evidence="6">
    <location>
        <begin position="106"/>
        <end position="284"/>
    </location>
</feature>
<dbReference type="Gene3D" id="3.40.50.720">
    <property type="entry name" value="NAD(P)-binding Rossmann-like Domain"/>
    <property type="match status" value="2"/>
</dbReference>
<dbReference type="Proteomes" id="UP000824111">
    <property type="component" value="Unassembled WGS sequence"/>
</dbReference>
<dbReference type="EMBL" id="DVND01000152">
    <property type="protein sequence ID" value="HIU48867.1"/>
    <property type="molecule type" value="Genomic_DNA"/>
</dbReference>
<keyword evidence="2 4" id="KW-0560">Oxidoreductase</keyword>
<evidence type="ECO:0000259" key="6">
    <source>
        <dbReference type="Pfam" id="PF02826"/>
    </source>
</evidence>
<dbReference type="InterPro" id="IPR006140">
    <property type="entry name" value="D-isomer_DH_NAD-bd"/>
</dbReference>
<dbReference type="SUPFAM" id="SSF52283">
    <property type="entry name" value="Formate/glycerate dehydrogenase catalytic domain-like"/>
    <property type="match status" value="1"/>
</dbReference>
<dbReference type="GO" id="GO:0050578">
    <property type="term" value="F:(2R)-2-hydroxyacid dehydrogenase (NADP+) activity"/>
    <property type="evidence" value="ECO:0007669"/>
    <property type="project" value="UniProtKB-EC"/>
</dbReference>
<proteinExistence type="inferred from homology"/>
<dbReference type="EC" id="1.1.1.272" evidence="7"/>
<name>A0A9D1LVR9_9FIRM</name>
<keyword evidence="3" id="KW-0520">NAD</keyword>
<evidence type="ECO:0000256" key="1">
    <source>
        <dbReference type="ARBA" id="ARBA00005854"/>
    </source>
</evidence>
<evidence type="ECO:0000313" key="8">
    <source>
        <dbReference type="Proteomes" id="UP000824111"/>
    </source>
</evidence>
<dbReference type="InterPro" id="IPR036291">
    <property type="entry name" value="NAD(P)-bd_dom_sf"/>
</dbReference>
<feature type="domain" description="D-isomer specific 2-hydroxyacid dehydrogenase catalytic" evidence="5">
    <location>
        <begin position="22"/>
        <end position="314"/>
    </location>
</feature>
<dbReference type="PANTHER" id="PTHR43761:SF1">
    <property type="entry name" value="D-ISOMER SPECIFIC 2-HYDROXYACID DEHYDROGENASE CATALYTIC DOMAIN-CONTAINING PROTEIN-RELATED"/>
    <property type="match status" value="1"/>
</dbReference>
<evidence type="ECO:0000313" key="7">
    <source>
        <dbReference type="EMBL" id="HIU48867.1"/>
    </source>
</evidence>
<evidence type="ECO:0000259" key="5">
    <source>
        <dbReference type="Pfam" id="PF00389"/>
    </source>
</evidence>
<sequence>MKIVFLDAKTLGADIDLSGFSELGAVTIHDMTADSEAAARLADCDVAVVNKVKLNSSNLAGAKNLKLICETATGYDNIDCAYCGAHGIAVCNVTAYSTDSVTQVTIAMALSLMTHLREYDDYVKDGRYTRSGIHNQLSPYFHELRGLTWGIAGLGNIGRGVAAVAQAFGCRVLAYKRTPEPGYTWVPLETLCREADILSVHLPLTPETERLFDAEKIGMMKPNAIFINVARGAVADEEALVQAVEQGKIGGLGIDVYSAEPMAQENPYQRILHRDNVVFTPHMAWAAHEARVRCMRIVRENIVAFFNGTKQNRVV</sequence>
<gene>
    <name evidence="7" type="ORF">IAB04_05840</name>
</gene>
<protein>
    <submittedName>
        <fullName evidence="7">Hydroxyacid dehydrogenase</fullName>
        <ecNumber evidence="7">1.1.1.272</ecNumber>
    </submittedName>
</protein>
<dbReference type="InterPro" id="IPR029753">
    <property type="entry name" value="D-isomer_DH_CS"/>
</dbReference>
<evidence type="ECO:0000256" key="3">
    <source>
        <dbReference type="ARBA" id="ARBA00023027"/>
    </source>
</evidence>
<evidence type="ECO:0000256" key="2">
    <source>
        <dbReference type="ARBA" id="ARBA00023002"/>
    </source>
</evidence>
<accession>A0A9D1LVR9</accession>
<reference evidence="7" key="1">
    <citation type="submission" date="2020-10" db="EMBL/GenBank/DDBJ databases">
        <authorList>
            <person name="Gilroy R."/>
        </authorList>
    </citation>
    <scope>NUCLEOTIDE SEQUENCE</scope>
    <source>
        <strain evidence="7">ChiSjej4B22-9803</strain>
    </source>
</reference>
<dbReference type="Pfam" id="PF00389">
    <property type="entry name" value="2-Hacid_dh"/>
    <property type="match status" value="1"/>
</dbReference>
<dbReference type="PANTHER" id="PTHR43761">
    <property type="entry name" value="D-ISOMER SPECIFIC 2-HYDROXYACID DEHYDROGENASE FAMILY PROTEIN (AFU_ORTHOLOGUE AFUA_1G13630)"/>
    <property type="match status" value="1"/>
</dbReference>
<comment type="similarity">
    <text evidence="1 4">Belongs to the D-isomer specific 2-hydroxyacid dehydrogenase family.</text>
</comment>